<dbReference type="PROSITE" id="PS50005">
    <property type="entry name" value="TPR"/>
    <property type="match status" value="2"/>
</dbReference>
<evidence type="ECO:0000256" key="2">
    <source>
        <dbReference type="ARBA" id="ARBA00022803"/>
    </source>
</evidence>
<dbReference type="AlphaFoldDB" id="D7DPS9"/>
<evidence type="ECO:0000256" key="1">
    <source>
        <dbReference type="ARBA" id="ARBA00022737"/>
    </source>
</evidence>
<dbReference type="eggNOG" id="COG3063">
    <property type="taxonomic scope" value="Bacteria"/>
</dbReference>
<dbReference type="HOGENOM" id="CLU_003728_7_0_4"/>
<dbReference type="PANTHER" id="PTHR44227:SF3">
    <property type="entry name" value="PROTEIN O-MANNOSYL-TRANSFERASE TMTC4"/>
    <property type="match status" value="1"/>
</dbReference>
<evidence type="ECO:0000256" key="3">
    <source>
        <dbReference type="PROSITE-ProRule" id="PRU00339"/>
    </source>
</evidence>
<name>D7DPS9_METV0</name>
<evidence type="ECO:0000313" key="6">
    <source>
        <dbReference type="Proteomes" id="UP000000383"/>
    </source>
</evidence>
<reference evidence="6" key="1">
    <citation type="submission" date="2010-05" db="EMBL/GenBank/DDBJ databases">
        <title>Complete sequence of Methylotenera sp. 301.</title>
        <authorList>
            <person name="Lucas S."/>
            <person name="Copeland A."/>
            <person name="Lapidus A."/>
            <person name="Cheng J.-F."/>
            <person name="Bruce D."/>
            <person name="Goodwin L."/>
            <person name="Pitluck S."/>
            <person name="Clum A."/>
            <person name="Land M."/>
            <person name="Hauser L."/>
            <person name="Kyrpides N."/>
            <person name="Ivanova N."/>
            <person name="Chistoservova L."/>
            <person name="Kalyuzhnaya M."/>
            <person name="Woyke T."/>
        </authorList>
    </citation>
    <scope>NUCLEOTIDE SEQUENCE [LARGE SCALE GENOMIC DNA]</scope>
    <source>
        <strain evidence="6">301</strain>
    </source>
</reference>
<proteinExistence type="predicted"/>
<dbReference type="SMART" id="SM00028">
    <property type="entry name" value="TPR"/>
    <property type="match status" value="3"/>
</dbReference>
<accession>D7DPS9</accession>
<dbReference type="InterPro" id="IPR013360">
    <property type="entry name" value="Pilus_4_PilW"/>
</dbReference>
<feature type="signal peptide" evidence="4">
    <location>
        <begin position="1"/>
        <end position="23"/>
    </location>
</feature>
<feature type="repeat" description="TPR" evidence="3">
    <location>
        <begin position="39"/>
        <end position="72"/>
    </location>
</feature>
<dbReference type="EMBL" id="CP002056">
    <property type="protein sequence ID" value="ADI29300.1"/>
    <property type="molecule type" value="Genomic_DNA"/>
</dbReference>
<dbReference type="PROSITE" id="PS51257">
    <property type="entry name" value="PROKAR_LIPOPROTEIN"/>
    <property type="match status" value="1"/>
</dbReference>
<dbReference type="RefSeq" id="WP_013147616.1">
    <property type="nucleotide sequence ID" value="NC_014207.1"/>
</dbReference>
<dbReference type="InterPro" id="IPR052346">
    <property type="entry name" value="O-mannosyl-transferase_TMTC"/>
</dbReference>
<keyword evidence="2 3" id="KW-0802">TPR repeat</keyword>
<dbReference type="Proteomes" id="UP000000383">
    <property type="component" value="Chromosome"/>
</dbReference>
<evidence type="ECO:0000313" key="5">
    <source>
        <dbReference type="EMBL" id="ADI29300.1"/>
    </source>
</evidence>
<dbReference type="PROSITE" id="PS50293">
    <property type="entry name" value="TPR_REGION"/>
    <property type="match status" value="1"/>
</dbReference>
<dbReference type="NCBIfam" id="TIGR02521">
    <property type="entry name" value="type_IV_pilW"/>
    <property type="match status" value="1"/>
</dbReference>
<feature type="chain" id="PRO_5003094889" evidence="4">
    <location>
        <begin position="24"/>
        <end position="253"/>
    </location>
</feature>
<evidence type="ECO:0000256" key="4">
    <source>
        <dbReference type="SAM" id="SignalP"/>
    </source>
</evidence>
<reference evidence="5 6" key="2">
    <citation type="journal article" date="2011" name="J. Bacteriol.">
        <title>Genomes of three methylotrophs from a single niche uncover genetic and metabolic divergence of Methylophilaceae.</title>
        <authorList>
            <person name="Lapidus A."/>
            <person name="Clum A."/>
            <person name="Labutti K."/>
            <person name="Kaluzhnaya M.G."/>
            <person name="Lim S."/>
            <person name="Beck D.A."/>
            <person name="Glavina Del Rio T."/>
            <person name="Nolan M."/>
            <person name="Mavromatis K."/>
            <person name="Huntemann M."/>
            <person name="Lucas S."/>
            <person name="Lidstrom M.E."/>
            <person name="Ivanova N."/>
            <person name="Chistoserdova L."/>
        </authorList>
    </citation>
    <scope>NUCLEOTIDE SEQUENCE [LARGE SCALE GENOMIC DNA]</scope>
    <source>
        <strain evidence="5 6">301</strain>
    </source>
</reference>
<dbReference type="STRING" id="666681.M301_0916"/>
<dbReference type="InterPro" id="IPR019734">
    <property type="entry name" value="TPR_rpt"/>
</dbReference>
<organism evidence="5 6">
    <name type="scientific">Methylotenera versatilis (strain 301)</name>
    <dbReference type="NCBI Taxonomy" id="666681"/>
    <lineage>
        <taxon>Bacteria</taxon>
        <taxon>Pseudomonadati</taxon>
        <taxon>Pseudomonadota</taxon>
        <taxon>Betaproteobacteria</taxon>
        <taxon>Nitrosomonadales</taxon>
        <taxon>Methylophilaceae</taxon>
        <taxon>Methylotenera</taxon>
    </lineage>
</organism>
<protein>
    <submittedName>
        <fullName evidence="5">Type IV pilus biogenesis/stability protein PilW</fullName>
    </submittedName>
</protein>
<dbReference type="PANTHER" id="PTHR44227">
    <property type="match status" value="1"/>
</dbReference>
<dbReference type="InterPro" id="IPR011990">
    <property type="entry name" value="TPR-like_helical_dom_sf"/>
</dbReference>
<keyword evidence="1" id="KW-0677">Repeat</keyword>
<gene>
    <name evidence="5" type="ordered locus">M301_0916</name>
</gene>
<dbReference type="KEGG" id="meh:M301_0916"/>
<dbReference type="Gene3D" id="1.25.40.10">
    <property type="entry name" value="Tetratricopeptide repeat domain"/>
    <property type="match status" value="1"/>
</dbReference>
<dbReference type="Pfam" id="PF13414">
    <property type="entry name" value="TPR_11"/>
    <property type="match status" value="1"/>
</dbReference>
<keyword evidence="6" id="KW-1185">Reference proteome</keyword>
<keyword evidence="4" id="KW-0732">Signal</keyword>
<sequence length="253" mass="27830" precursor="true">MKLSALKLLLTLLVIGLFGAGCANQQQQEKDTENTKSRARAHTDLGAVYFQQRQLEIALEEFNTAVKIDPSFASAYNGLGLVNAELGKDDVADANFRKSIQLEPLNSEAHNNYGSFLCARNRVDESITEFLAALKNPLYATPAMAYTNAAICSIRKKNMAGAESYLQQALQIEPLSQVAAYQLASLQFKRNDAMAARKTLQNAMLSRPGPEVLWLGIQVERVLGGKDAEASYALQLRRQYPDSEQAKLLESGK</sequence>
<feature type="repeat" description="TPR" evidence="3">
    <location>
        <begin position="73"/>
        <end position="106"/>
    </location>
</feature>
<dbReference type="SUPFAM" id="SSF48452">
    <property type="entry name" value="TPR-like"/>
    <property type="match status" value="2"/>
</dbReference>
<dbReference type="Pfam" id="PF14559">
    <property type="entry name" value="TPR_19"/>
    <property type="match status" value="1"/>
</dbReference>